<name>A0A6J5KWJ2_9CAUD</name>
<reference evidence="1" key="1">
    <citation type="submission" date="2020-04" db="EMBL/GenBank/DDBJ databases">
        <authorList>
            <person name="Chiriac C."/>
            <person name="Salcher M."/>
            <person name="Ghai R."/>
            <person name="Kavagutti S V."/>
        </authorList>
    </citation>
    <scope>NUCLEOTIDE SEQUENCE</scope>
</reference>
<gene>
    <name evidence="1" type="ORF">UFOVP81_29</name>
</gene>
<sequence length="350" mass="38320">MTLTRNLLSSISTNPRVVLGLENTINAVENTLPSNLEEVELQLHSQSSVEVPQFKVDFVEHSRKPSVARRLKWDSDSATLALGLKNFSLPIGQMTLVLVKNITGATITKGSAVSLSSWVDSFIIRLATSTDRDEFFGVTKADIENNQIGYCVSFGNVLHVRSTESWSIGDLIHLSDSGQMTKEKTSGLTVGIASGTDSLFVRPVFSREDVYGVFYKVDSQSPAAINTDYIIELTETTESKNTHLDSNKVYVDTSGVYEVLVSVQVKSLSNALKNVSFWLSKNTTVIDNSCRITSCLVAGSYTIVSMSKQLSLNHDDYIQIHYSTDSTDIEIISVSGMVDAPGLLVEITKI</sequence>
<dbReference type="EMBL" id="LR796199">
    <property type="protein sequence ID" value="CAB4126824.1"/>
    <property type="molecule type" value="Genomic_DNA"/>
</dbReference>
<accession>A0A6J5KWJ2</accession>
<organism evidence="1">
    <name type="scientific">uncultured Caudovirales phage</name>
    <dbReference type="NCBI Taxonomy" id="2100421"/>
    <lineage>
        <taxon>Viruses</taxon>
        <taxon>Duplodnaviria</taxon>
        <taxon>Heunggongvirae</taxon>
        <taxon>Uroviricota</taxon>
        <taxon>Caudoviricetes</taxon>
        <taxon>Peduoviridae</taxon>
        <taxon>Maltschvirus</taxon>
        <taxon>Maltschvirus maltsch</taxon>
    </lineage>
</organism>
<protein>
    <submittedName>
        <fullName evidence="1">Uncharacterized protein</fullName>
    </submittedName>
</protein>
<evidence type="ECO:0000313" key="1">
    <source>
        <dbReference type="EMBL" id="CAB4126824.1"/>
    </source>
</evidence>
<proteinExistence type="predicted"/>